<sequence length="1302" mass="145953">MKRKNHHSKYDDDHEEGQSDRARSTHKKHEERRRGEERRNSDGKSESKRAHDRKKHDVESGHRKGDDERRKRVKTDERRNEDRRHDEKRRDETHQEDRRHAKKKNTDKKDPHRTHDDSPRAPERSGRDRRSPSHGHRRSRDRNAQANRVQRDGERDRGRSRDRDRSRDRGRSCDRGRSRDRSRRRPSASPDDRRRPRRSVSRHGKTPSGNPYDEERYRRTGNDTSDYHLRLDPKGNTNDDYMFSGNPNLINTHSRSATSGLLFNDIGYHPMDDGFRRNVDSEENMNMQGSILCEEKNALNSPLPPPGGGLLNPNSPWYDPTLGGDLMRNGSLPNGPFFYHDEMNLGNRKNMNLRDYKMKGTKSGRGGKKGKKGKKMRNMKNKNAALFANENLYDPGLLLHPNHQQNMFNQSMLAMGNLDTTNLGNNPFGEGPADPSDTTANPNNINSEAAHMMSSSNVGANNNVPQESAEFVLQTNKMSQASGTPGDPNNMVAPPPPYADNRAYGGMGGTTTAGGRKGLLLRANDVQTNPNMINNPNFMGNPNYINNPNFINNPNYINNPNFMQSGGPPPLLETPPMRQMKKAQGQKNNLHGDMVDAKDNTPFEHTRVNNMNTDLMMNGIPPPPDEDMNKGILFTDTQPSPPGVPNVPSPPTNPPGASNMSRFQNPLINRTGVNPPPPFTNFPNSNSSLLTNTQKMNNMKMLDKGGSGNPNYISLNANNIPLNTNMNPLSRNYNMNNNAPPYNVDDVLDAREESIFPVHSSAGAPRVNMANAGGMNNYYEEMGRPPPNNHLLMGGVSSSSLGPPSNASFPLRFPNNAVHSKSGPNMAWGMGAGMSGANMLTGNPATTTTAATTSMMMNYPDANEDGWSSNYHLTAGESFNRNNIMGSTSMSKDGNVLRGHTYDMDPTWSSHYDARSGKPHPGGLHERGASSFRAEIDPTGSVDENRMNDYRREDHSDALDGEDNDERAAADGGSAKGVGTQGNNRKALTREEKLHEWLEDQLRKQTNIIADALHLIPLCVQSSKKDPLAQAEPMANKTNAQIQESTLFSFKEKMSYKLREQERMNRQMHFISEPVKNDESIEDQSDLLSNMRNFILTSKDEFCVEPISKTASTCVQKRNERFLLPDDEPLNESLFVSKDAKRVQQGGGTPGEDKDENDQGADTNAEPEENTNSYFMQLMKSRLKNPLSILTGFTKKDPEKEEQQPSPLKDETDDAAKLPHGEDSSGKEENTNGFIHADAGMRKDHFDYKYYLLNLMLMQNRTQEKKLLLNNCDLIDQVDLSSTNLFMLNSYRITSEDSVSLY</sequence>
<organism evidence="2 3">
    <name type="scientific">Plasmodium fragile</name>
    <dbReference type="NCBI Taxonomy" id="5857"/>
    <lineage>
        <taxon>Eukaryota</taxon>
        <taxon>Sar</taxon>
        <taxon>Alveolata</taxon>
        <taxon>Apicomplexa</taxon>
        <taxon>Aconoidasida</taxon>
        <taxon>Haemosporida</taxon>
        <taxon>Plasmodiidae</taxon>
        <taxon>Plasmodium</taxon>
        <taxon>Plasmodium (Plasmodium)</taxon>
    </lineage>
</organism>
<feature type="compositionally biased region" description="Basic residues" evidence="1">
    <location>
        <begin position="359"/>
        <end position="378"/>
    </location>
</feature>
<dbReference type="RefSeq" id="XP_012335504.1">
    <property type="nucleotide sequence ID" value="XM_012480081.1"/>
</dbReference>
<feature type="compositionally biased region" description="Basic and acidic residues" evidence="1">
    <location>
        <begin position="1194"/>
        <end position="1230"/>
    </location>
</feature>
<dbReference type="OrthoDB" id="372923at2759"/>
<keyword evidence="3" id="KW-1185">Reference proteome</keyword>
<feature type="region of interest" description="Disordered" evidence="1">
    <location>
        <begin position="423"/>
        <end position="446"/>
    </location>
</feature>
<feature type="compositionally biased region" description="Basic and acidic residues" evidence="1">
    <location>
        <begin position="107"/>
        <end position="131"/>
    </location>
</feature>
<protein>
    <submittedName>
        <fullName evidence="2">Uncharacterized protein</fullName>
    </submittedName>
</protein>
<feature type="region of interest" description="Disordered" evidence="1">
    <location>
        <begin position="1133"/>
        <end position="1169"/>
    </location>
</feature>
<feature type="compositionally biased region" description="Polar residues" evidence="1">
    <location>
        <begin position="436"/>
        <end position="446"/>
    </location>
</feature>
<feature type="region of interest" description="Disordered" evidence="1">
    <location>
        <begin position="479"/>
        <end position="511"/>
    </location>
</feature>
<name>A0A0D9QM30_PLAFR</name>
<feature type="compositionally biased region" description="Basic residues" evidence="1">
    <location>
        <begin position="195"/>
        <end position="205"/>
    </location>
</feature>
<gene>
    <name evidence="2" type="ORF">AK88_02456</name>
</gene>
<feature type="compositionally biased region" description="Acidic residues" evidence="1">
    <location>
        <begin position="1153"/>
        <end position="1169"/>
    </location>
</feature>
<dbReference type="GeneID" id="24267770"/>
<reference evidence="2 3" key="1">
    <citation type="submission" date="2014-03" db="EMBL/GenBank/DDBJ databases">
        <title>The Genome Sequence of Plasmodium fragile nilgiri.</title>
        <authorList>
            <consortium name="The Broad Institute Genomics Platform"/>
            <consortium name="The Broad Institute Genome Sequencing Center for Infectious Disease"/>
            <person name="Neafsey D."/>
            <person name="Duraisingh M."/>
            <person name="Young S.K."/>
            <person name="Zeng Q."/>
            <person name="Gargeya S."/>
            <person name="Abouelleil A."/>
            <person name="Alvarado L."/>
            <person name="Chapman S.B."/>
            <person name="Gainer-Dewar J."/>
            <person name="Goldberg J."/>
            <person name="Griggs A."/>
            <person name="Gujja S."/>
            <person name="Hansen M."/>
            <person name="Howarth C."/>
            <person name="Imamovic A."/>
            <person name="Larimer J."/>
            <person name="Pearson M."/>
            <person name="Poon T.W."/>
            <person name="Priest M."/>
            <person name="Roberts A."/>
            <person name="Saif S."/>
            <person name="Shea T."/>
            <person name="Sykes S."/>
            <person name="Wortman J."/>
            <person name="Nusbaum C."/>
            <person name="Birren B."/>
        </authorList>
    </citation>
    <scope>NUCLEOTIDE SEQUENCE [LARGE SCALE GENOMIC DNA]</scope>
    <source>
        <strain evidence="3">nilgiri</strain>
    </source>
</reference>
<dbReference type="OMA" id="RDYKMKN"/>
<feature type="compositionally biased region" description="Basic and acidic residues" evidence="1">
    <location>
        <begin position="8"/>
        <end position="23"/>
    </location>
</feature>
<dbReference type="Proteomes" id="UP000054561">
    <property type="component" value="Unassembled WGS sequence"/>
</dbReference>
<feature type="region of interest" description="Disordered" evidence="1">
    <location>
        <begin position="357"/>
        <end position="378"/>
    </location>
</feature>
<proteinExistence type="predicted"/>
<feature type="compositionally biased region" description="Basic and acidic residues" evidence="1">
    <location>
        <begin position="943"/>
        <end position="958"/>
    </location>
</feature>
<accession>A0A0D9QM30</accession>
<dbReference type="VEuPathDB" id="PlasmoDB:AK88_02456"/>
<feature type="compositionally biased region" description="Basic and acidic residues" evidence="1">
    <location>
        <begin position="213"/>
        <end position="233"/>
    </location>
</feature>
<evidence type="ECO:0000313" key="2">
    <source>
        <dbReference type="EMBL" id="KJP87852.1"/>
    </source>
</evidence>
<feature type="region of interest" description="Disordered" evidence="1">
    <location>
        <begin position="912"/>
        <end position="986"/>
    </location>
</feature>
<feature type="compositionally biased region" description="Basic and acidic residues" evidence="1">
    <location>
        <begin position="32"/>
        <end position="99"/>
    </location>
</feature>
<dbReference type="EMBL" id="KQ001668">
    <property type="protein sequence ID" value="KJP87852.1"/>
    <property type="molecule type" value="Genomic_DNA"/>
</dbReference>
<feature type="region of interest" description="Disordered" evidence="1">
    <location>
        <begin position="1"/>
        <end position="233"/>
    </location>
</feature>
<feature type="compositionally biased region" description="Basic and acidic residues" evidence="1">
    <location>
        <begin position="149"/>
        <end position="179"/>
    </location>
</feature>
<evidence type="ECO:0000256" key="1">
    <source>
        <dbReference type="SAM" id="MobiDB-lite"/>
    </source>
</evidence>
<evidence type="ECO:0000313" key="3">
    <source>
        <dbReference type="Proteomes" id="UP000054561"/>
    </source>
</evidence>
<feature type="region of interest" description="Disordered" evidence="1">
    <location>
        <begin position="1193"/>
        <end position="1235"/>
    </location>
</feature>